<gene>
    <name evidence="4" type="primary">jg302</name>
    <name evidence="4" type="ORF">PAEG_LOCUS7059</name>
</gene>
<feature type="chain" id="PRO_5035749289" evidence="2">
    <location>
        <begin position="25"/>
        <end position="63"/>
    </location>
</feature>
<proteinExistence type="predicted"/>
<dbReference type="InterPro" id="IPR026823">
    <property type="entry name" value="cEGF"/>
</dbReference>
<organism evidence="4 5">
    <name type="scientific">Pararge aegeria aegeria</name>
    <dbReference type="NCBI Taxonomy" id="348720"/>
    <lineage>
        <taxon>Eukaryota</taxon>
        <taxon>Metazoa</taxon>
        <taxon>Ecdysozoa</taxon>
        <taxon>Arthropoda</taxon>
        <taxon>Hexapoda</taxon>
        <taxon>Insecta</taxon>
        <taxon>Pterygota</taxon>
        <taxon>Neoptera</taxon>
        <taxon>Endopterygota</taxon>
        <taxon>Lepidoptera</taxon>
        <taxon>Glossata</taxon>
        <taxon>Ditrysia</taxon>
        <taxon>Papilionoidea</taxon>
        <taxon>Nymphalidae</taxon>
        <taxon>Satyrinae</taxon>
        <taxon>Satyrini</taxon>
        <taxon>Parargina</taxon>
        <taxon>Pararge</taxon>
    </lineage>
</organism>
<keyword evidence="2" id="KW-0732">Signal</keyword>
<keyword evidence="1" id="KW-0245">EGF-like domain</keyword>
<dbReference type="AlphaFoldDB" id="A0A8S4QVE7"/>
<dbReference type="OrthoDB" id="9990982at2759"/>
<sequence>MQKLVIDKVLYFLTSLCLTSKTSASRNTVGSYVCSCAEGYRLMEDSSSCEPISSVRASLIFTN</sequence>
<feature type="signal peptide" evidence="2">
    <location>
        <begin position="1"/>
        <end position="24"/>
    </location>
</feature>
<evidence type="ECO:0000256" key="2">
    <source>
        <dbReference type="SAM" id="SignalP"/>
    </source>
</evidence>
<dbReference type="Proteomes" id="UP000838756">
    <property type="component" value="Unassembled WGS sequence"/>
</dbReference>
<comment type="caution">
    <text evidence="4">The sequence shown here is derived from an EMBL/GenBank/DDBJ whole genome shotgun (WGS) entry which is preliminary data.</text>
</comment>
<feature type="non-terminal residue" evidence="4">
    <location>
        <position position="1"/>
    </location>
</feature>
<evidence type="ECO:0000313" key="4">
    <source>
        <dbReference type="EMBL" id="CAH2226339.1"/>
    </source>
</evidence>
<accession>A0A8S4QVE7</accession>
<evidence type="ECO:0000313" key="5">
    <source>
        <dbReference type="Proteomes" id="UP000838756"/>
    </source>
</evidence>
<dbReference type="Gene3D" id="2.10.25.10">
    <property type="entry name" value="Laminin"/>
    <property type="match status" value="1"/>
</dbReference>
<evidence type="ECO:0000259" key="3">
    <source>
        <dbReference type="Pfam" id="PF12662"/>
    </source>
</evidence>
<evidence type="ECO:0000256" key="1">
    <source>
        <dbReference type="ARBA" id="ARBA00022536"/>
    </source>
</evidence>
<keyword evidence="5" id="KW-1185">Reference proteome</keyword>
<protein>
    <submittedName>
        <fullName evidence="4">Jg302 protein</fullName>
    </submittedName>
</protein>
<reference evidence="4" key="1">
    <citation type="submission" date="2022-03" db="EMBL/GenBank/DDBJ databases">
        <authorList>
            <person name="Lindestad O."/>
        </authorList>
    </citation>
    <scope>NUCLEOTIDE SEQUENCE</scope>
</reference>
<dbReference type="Pfam" id="PF12662">
    <property type="entry name" value="cEGF"/>
    <property type="match status" value="1"/>
</dbReference>
<dbReference type="SUPFAM" id="SSF57196">
    <property type="entry name" value="EGF/Laminin"/>
    <property type="match status" value="1"/>
</dbReference>
<feature type="domain" description="Complement Clr-like EGF" evidence="3">
    <location>
        <begin position="31"/>
        <end position="52"/>
    </location>
</feature>
<dbReference type="CDD" id="cd00054">
    <property type="entry name" value="EGF_CA"/>
    <property type="match status" value="1"/>
</dbReference>
<dbReference type="EMBL" id="CAKXAJ010021139">
    <property type="protein sequence ID" value="CAH2226339.1"/>
    <property type="molecule type" value="Genomic_DNA"/>
</dbReference>
<name>A0A8S4QVE7_9NEOP</name>